<dbReference type="AlphaFoldDB" id="A0A1M6SZ98"/>
<dbReference type="OrthoDB" id="1739595at2"/>
<reference evidence="2" key="1">
    <citation type="submission" date="2016-11" db="EMBL/GenBank/DDBJ databases">
        <authorList>
            <person name="Varghese N."/>
            <person name="Submissions S."/>
        </authorList>
    </citation>
    <scope>NUCLEOTIDE SEQUENCE [LARGE SCALE GENOMIC DNA]</scope>
    <source>
        <strain evidence="2">DSM 15518</strain>
    </source>
</reference>
<sequence>MSRKIKTKEFIDSIISTNEFIQLKKAKAIIDRNKDLKKKVDDFRKKQTEIYSSKKTQKDMQYRLAELNKQFQSLSQIQEVDIFFKSSKEFNDMMFKVFKEINDSVDSKLNSK</sequence>
<dbReference type="InterPro" id="IPR023378">
    <property type="entry name" value="YheA/YmcA-like_dom_sf"/>
</dbReference>
<evidence type="ECO:0000313" key="1">
    <source>
        <dbReference type="EMBL" id="SHK50031.1"/>
    </source>
</evidence>
<organism evidence="1 2">
    <name type="scientific">Tepidibacter formicigenes DSM 15518</name>
    <dbReference type="NCBI Taxonomy" id="1123349"/>
    <lineage>
        <taxon>Bacteria</taxon>
        <taxon>Bacillati</taxon>
        <taxon>Bacillota</taxon>
        <taxon>Clostridia</taxon>
        <taxon>Peptostreptococcales</taxon>
        <taxon>Peptostreptococcaceae</taxon>
        <taxon>Tepidibacter</taxon>
    </lineage>
</organism>
<dbReference type="Proteomes" id="UP000242497">
    <property type="component" value="Unassembled WGS sequence"/>
</dbReference>
<name>A0A1M6SZ98_9FIRM</name>
<dbReference type="Pfam" id="PF06133">
    <property type="entry name" value="Com_YlbF"/>
    <property type="match status" value="1"/>
</dbReference>
<proteinExistence type="predicted"/>
<protein>
    <submittedName>
        <fullName evidence="1">Control of competence regulator ComK, YlbF/YmcA</fullName>
    </submittedName>
</protein>
<evidence type="ECO:0000313" key="2">
    <source>
        <dbReference type="Proteomes" id="UP000242497"/>
    </source>
</evidence>
<dbReference type="InterPro" id="IPR010368">
    <property type="entry name" value="Com_YlbF"/>
</dbReference>
<dbReference type="EMBL" id="FRAE01000080">
    <property type="protein sequence ID" value="SHK50031.1"/>
    <property type="molecule type" value="Genomic_DNA"/>
</dbReference>
<dbReference type="Gene3D" id="1.20.1500.10">
    <property type="entry name" value="YheA/YmcA-like"/>
    <property type="match status" value="1"/>
</dbReference>
<dbReference type="SUPFAM" id="SSF158622">
    <property type="entry name" value="YheA/YmcA-like"/>
    <property type="match status" value="1"/>
</dbReference>
<accession>A0A1M6SZ98</accession>
<dbReference type="RefSeq" id="WP_072890466.1">
    <property type="nucleotide sequence ID" value="NZ_FRAE01000080.1"/>
</dbReference>
<gene>
    <name evidence="1" type="ORF">SAMN02744037_02470</name>
</gene>
<keyword evidence="2" id="KW-1185">Reference proteome</keyword>